<gene>
    <name evidence="1" type="ORF">Slati_0889900</name>
</gene>
<dbReference type="SUPFAM" id="SSF56219">
    <property type="entry name" value="DNase I-like"/>
    <property type="match status" value="1"/>
</dbReference>
<comment type="caution">
    <text evidence="1">The sequence shown here is derived from an EMBL/GenBank/DDBJ whole genome shotgun (WGS) entry which is preliminary data.</text>
</comment>
<accession>A0AAW2XRF4</accession>
<evidence type="ECO:0008006" key="2">
    <source>
        <dbReference type="Google" id="ProtNLM"/>
    </source>
</evidence>
<evidence type="ECO:0000313" key="1">
    <source>
        <dbReference type="EMBL" id="KAL0455507.1"/>
    </source>
</evidence>
<reference evidence="1" key="2">
    <citation type="journal article" date="2024" name="Plant">
        <title>Genomic evolution and insights into agronomic trait innovations of Sesamum species.</title>
        <authorList>
            <person name="Miao H."/>
            <person name="Wang L."/>
            <person name="Qu L."/>
            <person name="Liu H."/>
            <person name="Sun Y."/>
            <person name="Le M."/>
            <person name="Wang Q."/>
            <person name="Wei S."/>
            <person name="Zheng Y."/>
            <person name="Lin W."/>
            <person name="Duan Y."/>
            <person name="Cao H."/>
            <person name="Xiong S."/>
            <person name="Wang X."/>
            <person name="Wei L."/>
            <person name="Li C."/>
            <person name="Ma Q."/>
            <person name="Ju M."/>
            <person name="Zhao R."/>
            <person name="Li G."/>
            <person name="Mu C."/>
            <person name="Tian Q."/>
            <person name="Mei H."/>
            <person name="Zhang T."/>
            <person name="Gao T."/>
            <person name="Zhang H."/>
        </authorList>
    </citation>
    <scope>NUCLEOTIDE SEQUENCE</scope>
    <source>
        <strain evidence="1">KEN1</strain>
    </source>
</reference>
<proteinExistence type="predicted"/>
<dbReference type="InterPro" id="IPR036691">
    <property type="entry name" value="Endo/exonu/phosph_ase_sf"/>
</dbReference>
<dbReference type="AlphaFoldDB" id="A0AAW2XRF4"/>
<protein>
    <recommendedName>
        <fullName evidence="2">Reverse transcriptase domain-containing protein</fullName>
    </recommendedName>
</protein>
<organism evidence="1">
    <name type="scientific">Sesamum latifolium</name>
    <dbReference type="NCBI Taxonomy" id="2727402"/>
    <lineage>
        <taxon>Eukaryota</taxon>
        <taxon>Viridiplantae</taxon>
        <taxon>Streptophyta</taxon>
        <taxon>Embryophyta</taxon>
        <taxon>Tracheophyta</taxon>
        <taxon>Spermatophyta</taxon>
        <taxon>Magnoliopsida</taxon>
        <taxon>eudicotyledons</taxon>
        <taxon>Gunneridae</taxon>
        <taxon>Pentapetalae</taxon>
        <taxon>asterids</taxon>
        <taxon>lamiids</taxon>
        <taxon>Lamiales</taxon>
        <taxon>Pedaliaceae</taxon>
        <taxon>Sesamum</taxon>
    </lineage>
</organism>
<dbReference type="InterPro" id="IPR052343">
    <property type="entry name" value="Retrotransposon-Effector_Assoc"/>
</dbReference>
<dbReference type="Gene3D" id="3.60.10.10">
    <property type="entry name" value="Endonuclease/exonuclease/phosphatase"/>
    <property type="match status" value="1"/>
</dbReference>
<sequence length="488" mass="55643">MLSGWNWFVDPTGPGNRIWLAWDDSEVVIDILSVHVQCIHCLVLNRRSRVHSLVTIAYGLNDAISRRVYGNDGDTAMGDFRALLIDTGLITTFLRGIVFTWHNCSDGPRSLWKKLDRMLVNESWLARWPNSSYLCPTLQTSDHSPLVLRASVIRNYGRCFRFDNYLAKLPGFIDLVRGVWEHPIVGTPMYSVTRKLKALKPKFRAQRKEKGDLTTNVNQAKGFLERSNSYWRRIIRMSCSFCLKGGSTIVTESYMVGTDCKTASQKIFQINSEHGDTVSEESAVAGEFVRFYMNLLGGQRRNNHINLMFLQPWARYVISQEEGEVMVRPVEREEVKNVVFDIAEDKAPGPDGYSAGFFKAAWSVIGTELTVAIQDFFISAITECVCADRRISNNILLGQELFHGYKRQNLPPRCALKVDLRKAYDTLEWDFINTMLHVFGFPDKFIMWIVECISTTAFSVSLNGELHGFFQGARDFGRGILCHPTYSY</sequence>
<name>A0AAW2XRF4_9LAMI</name>
<dbReference type="PANTHER" id="PTHR46890">
    <property type="entry name" value="NON-LTR RETROLELEMENT REVERSE TRANSCRIPTASE-LIKE PROTEIN-RELATED"/>
    <property type="match status" value="1"/>
</dbReference>
<dbReference type="PANTHER" id="PTHR46890:SF48">
    <property type="entry name" value="RNA-DIRECTED DNA POLYMERASE"/>
    <property type="match status" value="1"/>
</dbReference>
<dbReference type="EMBL" id="JACGWN010000003">
    <property type="protein sequence ID" value="KAL0455507.1"/>
    <property type="molecule type" value="Genomic_DNA"/>
</dbReference>
<reference evidence="1" key="1">
    <citation type="submission" date="2020-06" db="EMBL/GenBank/DDBJ databases">
        <authorList>
            <person name="Li T."/>
            <person name="Hu X."/>
            <person name="Zhang T."/>
            <person name="Song X."/>
            <person name="Zhang H."/>
            <person name="Dai N."/>
            <person name="Sheng W."/>
            <person name="Hou X."/>
            <person name="Wei L."/>
        </authorList>
    </citation>
    <scope>NUCLEOTIDE SEQUENCE</scope>
    <source>
        <strain evidence="1">KEN1</strain>
        <tissue evidence="1">Leaf</tissue>
    </source>
</reference>